<accession>A0A6B0VTT6</accession>
<dbReference type="Proteomes" id="UP000434101">
    <property type="component" value="Unassembled WGS sequence"/>
</dbReference>
<protein>
    <submittedName>
        <fullName evidence="1">Uncharacterized protein</fullName>
    </submittedName>
</protein>
<keyword evidence="2" id="KW-1185">Reference proteome</keyword>
<dbReference type="EMBL" id="WUYX01000071">
    <property type="protein sequence ID" value="MXV64583.1"/>
    <property type="molecule type" value="Genomic_DNA"/>
</dbReference>
<reference evidence="1 2" key="1">
    <citation type="submission" date="2020-01" db="EMBL/GenBank/DDBJ databases">
        <title>Natronorubrum sp. JWXQ-INN 674 isolated from Inner Mongolia Autonomous Region of China.</title>
        <authorList>
            <person name="Xue Q."/>
        </authorList>
    </citation>
    <scope>NUCLEOTIDE SEQUENCE [LARGE SCALE GENOMIC DNA]</scope>
    <source>
        <strain evidence="1 2">JWXQ-INN-674</strain>
    </source>
</reference>
<dbReference type="InterPro" id="IPR006311">
    <property type="entry name" value="TAT_signal"/>
</dbReference>
<comment type="caution">
    <text evidence="1">The sequence shown here is derived from an EMBL/GenBank/DDBJ whole genome shotgun (WGS) entry which is preliminary data.</text>
</comment>
<evidence type="ECO:0000313" key="1">
    <source>
        <dbReference type="EMBL" id="MXV64583.1"/>
    </source>
</evidence>
<sequence length="317" mass="34210">MADNQQSSDGKTRREALQKIGVGGIAGATATSMISGTAAAEDGEVMVTEDDDDDVYKAEFSGPCPSNSTYSYVGHHTINVEYNGISGTSDGEWMHTLDICGTGWAGRYWPGFPQYEDPEDASEGLYIHGHALDFQAGDEDVYLPSASNDSDIIGIAPGDAEDADPLVEDNHARVKELAGVIIDNVEGVGYARDADDIVETMLRDDSGGSRDYIWDYGSDVYGTGRTQVDHFVEVRMFCDPGENANGEFQSEIDFYFKSGTGNFHTYTIDYTLPTPNGEPALAQSADTDTITIDGEEIEVGPTRENPGEVSMEGEIKD</sequence>
<dbReference type="RefSeq" id="WP_160068013.1">
    <property type="nucleotide sequence ID" value="NZ_WUYX01000071.1"/>
</dbReference>
<proteinExistence type="predicted"/>
<dbReference type="PROSITE" id="PS51318">
    <property type="entry name" value="TAT"/>
    <property type="match status" value="1"/>
</dbReference>
<gene>
    <name evidence="1" type="ORF">GS429_21405</name>
</gene>
<name>A0A6B0VTT6_9EURY</name>
<evidence type="ECO:0000313" key="2">
    <source>
        <dbReference type="Proteomes" id="UP000434101"/>
    </source>
</evidence>
<dbReference type="AlphaFoldDB" id="A0A6B0VTT6"/>
<organism evidence="1 2">
    <name type="scientific">Natronorubrum halalkaliphilum</name>
    <dbReference type="NCBI Taxonomy" id="2691917"/>
    <lineage>
        <taxon>Archaea</taxon>
        <taxon>Methanobacteriati</taxon>
        <taxon>Methanobacteriota</taxon>
        <taxon>Stenosarchaea group</taxon>
        <taxon>Halobacteria</taxon>
        <taxon>Halobacteriales</taxon>
        <taxon>Natrialbaceae</taxon>
        <taxon>Natronorubrum</taxon>
    </lineage>
</organism>